<organism evidence="3">
    <name type="scientific">Melampsora larici-populina (strain 98AG31 / pathotype 3-4-7)</name>
    <name type="common">Poplar leaf rust fungus</name>
    <dbReference type="NCBI Taxonomy" id="747676"/>
    <lineage>
        <taxon>Eukaryota</taxon>
        <taxon>Fungi</taxon>
        <taxon>Dikarya</taxon>
        <taxon>Basidiomycota</taxon>
        <taxon>Pucciniomycotina</taxon>
        <taxon>Pucciniomycetes</taxon>
        <taxon>Pucciniales</taxon>
        <taxon>Melampsoraceae</taxon>
        <taxon>Melampsora</taxon>
    </lineage>
</organism>
<dbReference type="InParanoid" id="F4S0C5"/>
<gene>
    <name evidence="2" type="ORF">MELLADRAFT_110603</name>
</gene>
<dbReference type="GeneID" id="18924130"/>
<sequence>MICILQGSSSTETDGRYTNFRTDSLESRQGNEALSTFLDVRQHNPISAIIFPLPYPQSLDSKNEGDGQPFIKKATTASLDRSEVPIPGGQNPLLYFVTLRFASGASLTPARAVFVASAKRETSTLGSPPSADNGFIPVSQAPLPWRQ</sequence>
<dbReference type="KEGG" id="mlr:MELLADRAFT_110603"/>
<dbReference type="VEuPathDB" id="FungiDB:MELLADRAFT_110603"/>
<dbReference type="HOGENOM" id="CLU_1768518_0_0_1"/>
<protein>
    <submittedName>
        <fullName evidence="2">Uncharacterized protein</fullName>
    </submittedName>
</protein>
<evidence type="ECO:0000313" key="3">
    <source>
        <dbReference type="Proteomes" id="UP000001072"/>
    </source>
</evidence>
<evidence type="ECO:0000313" key="2">
    <source>
        <dbReference type="EMBL" id="EGG01937.1"/>
    </source>
</evidence>
<dbReference type="EMBL" id="GL883134">
    <property type="protein sequence ID" value="EGG01937.1"/>
    <property type="molecule type" value="Genomic_DNA"/>
</dbReference>
<dbReference type="Proteomes" id="UP000001072">
    <property type="component" value="Unassembled WGS sequence"/>
</dbReference>
<name>F4S0C5_MELLP</name>
<keyword evidence="3" id="KW-1185">Reference proteome</keyword>
<reference evidence="3" key="1">
    <citation type="journal article" date="2011" name="Proc. Natl. Acad. Sci. U.S.A.">
        <title>Obligate biotrophy features unraveled by the genomic analysis of rust fungi.</title>
        <authorList>
            <person name="Duplessis S."/>
            <person name="Cuomo C.A."/>
            <person name="Lin Y.-C."/>
            <person name="Aerts A."/>
            <person name="Tisserant E."/>
            <person name="Veneault-Fourrey C."/>
            <person name="Joly D.L."/>
            <person name="Hacquard S."/>
            <person name="Amselem J."/>
            <person name="Cantarel B.L."/>
            <person name="Chiu R."/>
            <person name="Coutinho P.M."/>
            <person name="Feau N."/>
            <person name="Field M."/>
            <person name="Frey P."/>
            <person name="Gelhaye E."/>
            <person name="Goldberg J."/>
            <person name="Grabherr M.G."/>
            <person name="Kodira C.D."/>
            <person name="Kohler A."/>
            <person name="Kuees U."/>
            <person name="Lindquist E.A."/>
            <person name="Lucas S.M."/>
            <person name="Mago R."/>
            <person name="Mauceli E."/>
            <person name="Morin E."/>
            <person name="Murat C."/>
            <person name="Pangilinan J.L."/>
            <person name="Park R."/>
            <person name="Pearson M."/>
            <person name="Quesneville H."/>
            <person name="Rouhier N."/>
            <person name="Sakthikumar S."/>
            <person name="Salamov A.A."/>
            <person name="Schmutz J."/>
            <person name="Selles B."/>
            <person name="Shapiro H."/>
            <person name="Tanguay P."/>
            <person name="Tuskan G.A."/>
            <person name="Henrissat B."/>
            <person name="Van de Peer Y."/>
            <person name="Rouze P."/>
            <person name="Ellis J.G."/>
            <person name="Dodds P.N."/>
            <person name="Schein J.E."/>
            <person name="Zhong S."/>
            <person name="Hamelin R.C."/>
            <person name="Grigoriev I.V."/>
            <person name="Szabo L.J."/>
            <person name="Martin F."/>
        </authorList>
    </citation>
    <scope>NUCLEOTIDE SEQUENCE [LARGE SCALE GENOMIC DNA]</scope>
    <source>
        <strain evidence="3">98AG31 / pathotype 3-4-7</strain>
    </source>
</reference>
<dbReference type="RefSeq" id="XP_007414771.1">
    <property type="nucleotide sequence ID" value="XM_007414709.1"/>
</dbReference>
<accession>F4S0C5</accession>
<evidence type="ECO:0000256" key="1">
    <source>
        <dbReference type="SAM" id="MobiDB-lite"/>
    </source>
</evidence>
<dbReference type="AlphaFoldDB" id="F4S0C5"/>
<proteinExistence type="predicted"/>
<feature type="region of interest" description="Disordered" evidence="1">
    <location>
        <begin position="122"/>
        <end position="147"/>
    </location>
</feature>